<evidence type="ECO:0000256" key="1">
    <source>
        <dbReference type="ARBA" id="ARBA00009437"/>
    </source>
</evidence>
<evidence type="ECO:0000259" key="7">
    <source>
        <dbReference type="PROSITE" id="PS50931"/>
    </source>
</evidence>
<dbReference type="Pfam" id="PF00126">
    <property type="entry name" value="HTH_1"/>
    <property type="match status" value="1"/>
</dbReference>
<dbReference type="InterPro" id="IPR036390">
    <property type="entry name" value="WH_DNA-bd_sf"/>
</dbReference>
<dbReference type="Proteomes" id="UP000632535">
    <property type="component" value="Unassembled WGS sequence"/>
</dbReference>
<dbReference type="InterPro" id="IPR005119">
    <property type="entry name" value="LysR_subst-bd"/>
</dbReference>
<dbReference type="Gene3D" id="1.10.10.10">
    <property type="entry name" value="Winged helix-like DNA-binding domain superfamily/Winged helix DNA-binding domain"/>
    <property type="match status" value="1"/>
</dbReference>
<evidence type="ECO:0000256" key="3">
    <source>
        <dbReference type="ARBA" id="ARBA00023125"/>
    </source>
</evidence>
<feature type="compositionally biased region" description="Low complexity" evidence="6">
    <location>
        <begin position="103"/>
        <end position="114"/>
    </location>
</feature>
<evidence type="ECO:0000313" key="9">
    <source>
        <dbReference type="Proteomes" id="UP000632535"/>
    </source>
</evidence>
<dbReference type="Gene3D" id="3.40.190.290">
    <property type="match status" value="1"/>
</dbReference>
<dbReference type="SUPFAM" id="SSF46785">
    <property type="entry name" value="Winged helix' DNA-binding domain"/>
    <property type="match status" value="1"/>
</dbReference>
<name>A0ABQ2B7I6_9MICO</name>
<keyword evidence="5" id="KW-0804">Transcription</keyword>
<dbReference type="NCBIfam" id="NF002964">
    <property type="entry name" value="PRK03635.1"/>
    <property type="match status" value="1"/>
</dbReference>
<dbReference type="PANTHER" id="PTHR30579">
    <property type="entry name" value="TRANSCRIPTIONAL REGULATOR"/>
    <property type="match status" value="1"/>
</dbReference>
<dbReference type="InterPro" id="IPR050176">
    <property type="entry name" value="LTTR"/>
</dbReference>
<sequence>MKHHFIYARLMRWDSRQLEALAAVVTEGSFEAAARALHVTPSALSQRVRALEGAAGTVLVRRTRPVGPTEPGRTLLRLARQVELLDAEASRELGGEAGGPGTTPGTTDGTAAGTDAAPVTVPLAVNADSLATWLMPALGRLDGVCVDLHVADQDRTVDLLPAGVVMVAVTSQRAPVQGCVSRPLGVMRYRAAASRAFAERWFPDGPTTAVLGRAPMVVFDRSDGLQDTWLRERAAAAGEPVPAPPRHHVPSTSDFLEAIRLGLGWGMWGPLPGPGASFPLVDERAQEIVPLDDATLDVPMYLQQWKLRSTTLDHVTEALLAEARRSLGRP</sequence>
<proteinExistence type="inferred from homology"/>
<keyword evidence="9" id="KW-1185">Reference proteome</keyword>
<protein>
    <submittedName>
        <fullName evidence="8">Transcriptional regulator ArgP</fullName>
    </submittedName>
</protein>
<dbReference type="EMBL" id="BMDG01000006">
    <property type="protein sequence ID" value="GGI08525.1"/>
    <property type="molecule type" value="Genomic_DNA"/>
</dbReference>
<evidence type="ECO:0000256" key="5">
    <source>
        <dbReference type="ARBA" id="ARBA00023163"/>
    </source>
</evidence>
<keyword evidence="3" id="KW-0238">DNA-binding</keyword>
<evidence type="ECO:0000256" key="2">
    <source>
        <dbReference type="ARBA" id="ARBA00023015"/>
    </source>
</evidence>
<comment type="similarity">
    <text evidence="1">Belongs to the LysR transcriptional regulatory family.</text>
</comment>
<feature type="domain" description="HTH lysR-type" evidence="7">
    <location>
        <begin position="13"/>
        <end position="69"/>
    </location>
</feature>
<evidence type="ECO:0000313" key="8">
    <source>
        <dbReference type="EMBL" id="GGI08525.1"/>
    </source>
</evidence>
<accession>A0ABQ2B7I6</accession>
<dbReference type="Pfam" id="PF03466">
    <property type="entry name" value="LysR_substrate"/>
    <property type="match status" value="1"/>
</dbReference>
<keyword evidence="4" id="KW-0010">Activator</keyword>
<dbReference type="PANTHER" id="PTHR30579:SF2">
    <property type="entry name" value="HTH-TYPE TRANSCRIPTIONAL REGULATOR ARGP"/>
    <property type="match status" value="1"/>
</dbReference>
<dbReference type="NCBIfam" id="TIGR03298">
    <property type="entry name" value="argP"/>
    <property type="match status" value="1"/>
</dbReference>
<evidence type="ECO:0000256" key="6">
    <source>
        <dbReference type="SAM" id="MobiDB-lite"/>
    </source>
</evidence>
<keyword evidence="2" id="KW-0805">Transcription regulation</keyword>
<gene>
    <name evidence="8" type="primary">iciA</name>
    <name evidence="8" type="ORF">GCM10007368_21610</name>
</gene>
<dbReference type="InterPro" id="IPR000847">
    <property type="entry name" value="LysR_HTH_N"/>
</dbReference>
<comment type="caution">
    <text evidence="8">The sequence shown here is derived from an EMBL/GenBank/DDBJ whole genome shotgun (WGS) entry which is preliminary data.</text>
</comment>
<dbReference type="InterPro" id="IPR036388">
    <property type="entry name" value="WH-like_DNA-bd_sf"/>
</dbReference>
<evidence type="ECO:0000256" key="4">
    <source>
        <dbReference type="ARBA" id="ARBA00023159"/>
    </source>
</evidence>
<dbReference type="SUPFAM" id="SSF53850">
    <property type="entry name" value="Periplasmic binding protein-like II"/>
    <property type="match status" value="1"/>
</dbReference>
<feature type="region of interest" description="Disordered" evidence="6">
    <location>
        <begin position="90"/>
        <end position="114"/>
    </location>
</feature>
<dbReference type="PROSITE" id="PS50931">
    <property type="entry name" value="HTH_LYSR"/>
    <property type="match status" value="1"/>
</dbReference>
<organism evidence="8 9">
    <name type="scientific">Isoptericola cucumis</name>
    <dbReference type="NCBI Taxonomy" id="1776856"/>
    <lineage>
        <taxon>Bacteria</taxon>
        <taxon>Bacillati</taxon>
        <taxon>Actinomycetota</taxon>
        <taxon>Actinomycetes</taxon>
        <taxon>Micrococcales</taxon>
        <taxon>Promicromonosporaceae</taxon>
        <taxon>Isoptericola</taxon>
    </lineage>
</organism>
<dbReference type="InterPro" id="IPR017685">
    <property type="entry name" value="ArgP"/>
</dbReference>
<reference evidence="9" key="1">
    <citation type="journal article" date="2019" name="Int. J. Syst. Evol. Microbiol.">
        <title>The Global Catalogue of Microorganisms (GCM) 10K type strain sequencing project: providing services to taxonomists for standard genome sequencing and annotation.</title>
        <authorList>
            <consortium name="The Broad Institute Genomics Platform"/>
            <consortium name="The Broad Institute Genome Sequencing Center for Infectious Disease"/>
            <person name="Wu L."/>
            <person name="Ma J."/>
        </authorList>
    </citation>
    <scope>NUCLEOTIDE SEQUENCE [LARGE SCALE GENOMIC DNA]</scope>
    <source>
        <strain evidence="9">CCM 8653</strain>
    </source>
</reference>